<dbReference type="SMART" id="SM00248">
    <property type="entry name" value="ANK"/>
    <property type="match status" value="1"/>
</dbReference>
<keyword evidence="7" id="KW-1185">Reference proteome</keyword>
<dbReference type="EMBL" id="OX465086">
    <property type="protein sequence ID" value="CAI9261310.1"/>
    <property type="molecule type" value="Genomic_DNA"/>
</dbReference>
<dbReference type="Pfam" id="PF00023">
    <property type="entry name" value="Ank"/>
    <property type="match status" value="1"/>
</dbReference>
<evidence type="ECO:0000256" key="3">
    <source>
        <dbReference type="ARBA" id="ARBA00022777"/>
    </source>
</evidence>
<reference evidence="6" key="1">
    <citation type="submission" date="2023-04" db="EMBL/GenBank/DDBJ databases">
        <authorList>
            <person name="Vijverberg K."/>
            <person name="Xiong W."/>
            <person name="Schranz E."/>
        </authorList>
    </citation>
    <scope>NUCLEOTIDE SEQUENCE</scope>
</reference>
<dbReference type="GO" id="GO:0005524">
    <property type="term" value="F:ATP binding"/>
    <property type="evidence" value="ECO:0007669"/>
    <property type="project" value="UniProtKB-KW"/>
</dbReference>
<evidence type="ECO:0000256" key="5">
    <source>
        <dbReference type="PROSITE-ProRule" id="PRU00023"/>
    </source>
</evidence>
<dbReference type="AlphaFoldDB" id="A0AA35V8L6"/>
<dbReference type="Gene3D" id="1.25.40.20">
    <property type="entry name" value="Ankyrin repeat-containing domain"/>
    <property type="match status" value="1"/>
</dbReference>
<dbReference type="SUPFAM" id="SSF48403">
    <property type="entry name" value="Ankyrin repeat"/>
    <property type="match status" value="1"/>
</dbReference>
<dbReference type="InterPro" id="IPR036770">
    <property type="entry name" value="Ankyrin_rpt-contain_sf"/>
</dbReference>
<protein>
    <submittedName>
        <fullName evidence="6">Uncharacterized protein</fullName>
    </submittedName>
</protein>
<evidence type="ECO:0000256" key="4">
    <source>
        <dbReference type="ARBA" id="ARBA00022840"/>
    </source>
</evidence>
<evidence type="ECO:0000256" key="2">
    <source>
        <dbReference type="ARBA" id="ARBA00022741"/>
    </source>
</evidence>
<name>A0AA35V8L6_LACSI</name>
<dbReference type="InterPro" id="IPR002110">
    <property type="entry name" value="Ankyrin_rpt"/>
</dbReference>
<dbReference type="PROSITE" id="PS50088">
    <property type="entry name" value="ANK_REPEAT"/>
    <property type="match status" value="1"/>
</dbReference>
<dbReference type="GO" id="GO:0004672">
    <property type="term" value="F:protein kinase activity"/>
    <property type="evidence" value="ECO:0007669"/>
    <property type="project" value="UniProtKB-ARBA"/>
</dbReference>
<keyword evidence="5" id="KW-0040">ANK repeat</keyword>
<keyword evidence="1" id="KW-0808">Transferase</keyword>
<evidence type="ECO:0000313" key="7">
    <source>
        <dbReference type="Proteomes" id="UP001177003"/>
    </source>
</evidence>
<evidence type="ECO:0000313" key="6">
    <source>
        <dbReference type="EMBL" id="CAI9261310.1"/>
    </source>
</evidence>
<sequence length="258" mass="30008">MLTEYFVENTRNKLAQKLNLTYSQFPDHFVWKLGEKMWSPRQIGDSIGRIVIAHPSEGERYYLRILLSKVRCPKDMFFLQDVSLFLSNLFFSHQNRVQALKPPHPTHRFCSFYYGAFNGYHGFGGTDTPTTPPASPSHWFCVKEALMFLEFDVNQDSNLHITACEGHVEVVQLLLCYKANIDARDRDGISKETYQVAKWIGTKVSLKILDKDSYFDPESVNAFKDELTLLEETKTHFDNKRAYKIFEEMSTNNYVQSM</sequence>
<evidence type="ECO:0000256" key="1">
    <source>
        <dbReference type="ARBA" id="ARBA00022679"/>
    </source>
</evidence>
<keyword evidence="3" id="KW-0418">Kinase</keyword>
<keyword evidence="2" id="KW-0547">Nucleotide-binding</keyword>
<dbReference type="Proteomes" id="UP001177003">
    <property type="component" value="Chromosome 0"/>
</dbReference>
<dbReference type="FunFam" id="3.30.200.20:FF:000180">
    <property type="entry name" value="serine/threonine-protein kinase STY46-like"/>
    <property type="match status" value="1"/>
</dbReference>
<feature type="repeat" description="ANK" evidence="5">
    <location>
        <begin position="154"/>
        <end position="186"/>
    </location>
</feature>
<organism evidence="6 7">
    <name type="scientific">Lactuca saligna</name>
    <name type="common">Willowleaf lettuce</name>
    <dbReference type="NCBI Taxonomy" id="75948"/>
    <lineage>
        <taxon>Eukaryota</taxon>
        <taxon>Viridiplantae</taxon>
        <taxon>Streptophyta</taxon>
        <taxon>Embryophyta</taxon>
        <taxon>Tracheophyta</taxon>
        <taxon>Spermatophyta</taxon>
        <taxon>Magnoliopsida</taxon>
        <taxon>eudicotyledons</taxon>
        <taxon>Gunneridae</taxon>
        <taxon>Pentapetalae</taxon>
        <taxon>asterids</taxon>
        <taxon>campanulids</taxon>
        <taxon>Asterales</taxon>
        <taxon>Asteraceae</taxon>
        <taxon>Cichorioideae</taxon>
        <taxon>Cichorieae</taxon>
        <taxon>Lactucinae</taxon>
        <taxon>Lactuca</taxon>
    </lineage>
</organism>
<keyword evidence="4" id="KW-0067">ATP-binding</keyword>
<proteinExistence type="predicted"/>
<dbReference type="PROSITE" id="PS50297">
    <property type="entry name" value="ANK_REP_REGION"/>
    <property type="match status" value="1"/>
</dbReference>
<gene>
    <name evidence="6" type="ORF">LSALG_LOCUS2103</name>
</gene>
<accession>A0AA35V8L6</accession>